<dbReference type="InterPro" id="IPR027417">
    <property type="entry name" value="P-loop_NTPase"/>
</dbReference>
<dbReference type="Gene3D" id="3.40.50.300">
    <property type="entry name" value="P-loop containing nucleotide triphosphate hydrolases"/>
    <property type="match status" value="2"/>
</dbReference>
<sequence>MVGTLKPYSDFFRVDLHIHTDKSKETKENDYKGNFSVQTLYDKMTENHVGIFSLTDHNIINVEAYTEYYETHSGEEDPLLLIGVEFDIDVDGTRYHSLIIFCHHDAENLHRISDLLEKHYQEKGYAPNERQITLDDIVFLFPTDDFFFIPHAHRGSNGLVKAYSHDIPYAQRMLLLMPSCALEKVKQKSIAHYNESFGRQMPEEQRDRYDIAYIQFSDNHNIEAYPQVHKGETDNPLHEFYYVKGGKNYETLRQAFIDPGSRIKSEAELAALPRNHNHLEGLKISGSEKIEDTHLVFSPHLNVIIGGRSSGKSLLMSLFGRCIDRLPGNNTYDDFLTTTTVQTKTKREASYSSQSTLAVEPIWIRQGDIIRYFEQFHLDELAHKVGKSQEREEARQNLVDKRNELQDEIDHLIDAYRNAHTSLNERSFVLHEQTIAESLSDEFTVRFNKEEILDAIGDSTELLDEAEEQFNIVLESIETLKENDFVTFTDEESHLIENFEQMIQEKQRLYRNEGLLSRRRETFIDWVEKKLETKNGEIGNAAEDKATAIQKIRSIAPEVKTRLESAANLLRMSELLSNLPCHEKVEFDLHGDTKFVVEAISETTPRSAVLEAIKGAEERKSLYQNLLGLVSGQKSVKNLGGDAPDVLSRKLGTVFSSLYDCYNTPEESLKYGDNSTSKGNSPGYNSEKYLEILLSQADSNLVFIDQPEDNLGNNFIAETLVRMIREQKFKGQVFLVTHNPAIVVYGDAESIIIATNDNQRISYRQIVLEDRQAQKEVCRILDGGEYIFDRRAKKYNIKRILTEAGQDHE</sequence>
<feature type="coiled-coil region" evidence="1">
    <location>
        <begin position="384"/>
        <end position="415"/>
    </location>
</feature>
<reference evidence="2" key="1">
    <citation type="journal article" date="2024" name="Syst. Appl. Microbiol.">
        <title>First single-strain enrichments of Electrothrix cable bacteria, description of E. aestuarii sp. nov. and E. rattekaaiensis sp. nov., and proposal of a cable bacteria taxonomy following the rules of the SeqCode.</title>
        <authorList>
            <person name="Plum-Jensen L.E."/>
            <person name="Schramm A."/>
            <person name="Marshall I.P.G."/>
        </authorList>
    </citation>
    <scope>NUCLEOTIDE SEQUENCE</scope>
    <source>
        <strain evidence="2">Rat1</strain>
    </source>
</reference>
<dbReference type="AlphaFoldDB" id="A0AAU8LYU2"/>
<dbReference type="SUPFAM" id="SSF52540">
    <property type="entry name" value="P-loop containing nucleoside triphosphate hydrolases"/>
    <property type="match status" value="1"/>
</dbReference>
<feature type="coiled-coil region" evidence="1">
    <location>
        <begin position="449"/>
        <end position="483"/>
    </location>
</feature>
<dbReference type="EMBL" id="CP159373">
    <property type="protein sequence ID" value="XCN74440.1"/>
    <property type="molecule type" value="Genomic_DNA"/>
</dbReference>
<evidence type="ECO:0008006" key="3">
    <source>
        <dbReference type="Google" id="ProtNLM"/>
    </source>
</evidence>
<evidence type="ECO:0000256" key="1">
    <source>
        <dbReference type="SAM" id="Coils"/>
    </source>
</evidence>
<dbReference type="Gene3D" id="3.20.20.140">
    <property type="entry name" value="Metal-dependent hydrolases"/>
    <property type="match status" value="1"/>
</dbReference>
<organism evidence="2">
    <name type="scientific">Candidatus Electrothrix aestuarii</name>
    <dbReference type="NCBI Taxonomy" id="3062594"/>
    <lineage>
        <taxon>Bacteria</taxon>
        <taxon>Pseudomonadati</taxon>
        <taxon>Thermodesulfobacteriota</taxon>
        <taxon>Desulfobulbia</taxon>
        <taxon>Desulfobulbales</taxon>
        <taxon>Desulfobulbaceae</taxon>
        <taxon>Candidatus Electrothrix</taxon>
    </lineage>
</organism>
<gene>
    <name evidence="2" type="ORF">Q3M24_06755</name>
</gene>
<protein>
    <recommendedName>
        <fullName evidence="3">PHP domain-containing protein</fullName>
    </recommendedName>
</protein>
<dbReference type="KEGG" id="eaj:Q3M24_06755"/>
<name>A0AAU8LYU2_9BACT</name>
<evidence type="ECO:0000313" key="2">
    <source>
        <dbReference type="EMBL" id="XCN74440.1"/>
    </source>
</evidence>
<accession>A0AAU8LYU2</accession>
<reference evidence="2" key="2">
    <citation type="submission" date="2024-06" db="EMBL/GenBank/DDBJ databases">
        <authorList>
            <person name="Plum-Jensen L.E."/>
            <person name="Schramm A."/>
            <person name="Marshall I.P.G."/>
        </authorList>
    </citation>
    <scope>NUCLEOTIDE SEQUENCE</scope>
    <source>
        <strain evidence="2">Rat1</strain>
    </source>
</reference>
<keyword evidence="1" id="KW-0175">Coiled coil</keyword>
<proteinExistence type="predicted"/>
<dbReference type="SUPFAM" id="SSF89550">
    <property type="entry name" value="PHP domain-like"/>
    <property type="match status" value="1"/>
</dbReference>
<dbReference type="InterPro" id="IPR016195">
    <property type="entry name" value="Pol/histidinol_Pase-like"/>
</dbReference>